<dbReference type="InterPro" id="IPR014710">
    <property type="entry name" value="RmlC-like_jellyroll"/>
</dbReference>
<comment type="caution">
    <text evidence="2">The sequence shown here is derived from an EMBL/GenBank/DDBJ whole genome shotgun (WGS) entry which is preliminary data.</text>
</comment>
<proteinExistence type="predicted"/>
<organism evidence="2 3">
    <name type="scientific">Fulvivirga sediminis</name>
    <dbReference type="NCBI Taxonomy" id="2803949"/>
    <lineage>
        <taxon>Bacteria</taxon>
        <taxon>Pseudomonadati</taxon>
        <taxon>Bacteroidota</taxon>
        <taxon>Cytophagia</taxon>
        <taxon>Cytophagales</taxon>
        <taxon>Fulvivirgaceae</taxon>
        <taxon>Fulvivirga</taxon>
    </lineage>
</organism>
<dbReference type="InterPro" id="IPR000595">
    <property type="entry name" value="cNMP-bd_dom"/>
</dbReference>
<gene>
    <name evidence="2" type="ORF">JL102_13480</name>
</gene>
<dbReference type="PROSITE" id="PS50042">
    <property type="entry name" value="CNMP_BINDING_3"/>
    <property type="match status" value="1"/>
</dbReference>
<feature type="domain" description="Cyclic nucleotide-binding" evidence="1">
    <location>
        <begin position="17"/>
        <end position="119"/>
    </location>
</feature>
<dbReference type="Gene3D" id="2.60.120.10">
    <property type="entry name" value="Jelly Rolls"/>
    <property type="match status" value="1"/>
</dbReference>
<evidence type="ECO:0000259" key="1">
    <source>
        <dbReference type="PROSITE" id="PS50042"/>
    </source>
</evidence>
<protein>
    <submittedName>
        <fullName evidence="2">Crp/Fnr family transcriptional regulator</fullName>
    </submittedName>
</protein>
<dbReference type="InterPro" id="IPR018490">
    <property type="entry name" value="cNMP-bd_dom_sf"/>
</dbReference>
<dbReference type="EMBL" id="JAESIY010000007">
    <property type="protein sequence ID" value="MBL3657153.1"/>
    <property type="molecule type" value="Genomic_DNA"/>
</dbReference>
<dbReference type="SUPFAM" id="SSF51206">
    <property type="entry name" value="cAMP-binding domain-like"/>
    <property type="match status" value="1"/>
</dbReference>
<evidence type="ECO:0000313" key="3">
    <source>
        <dbReference type="Proteomes" id="UP000659388"/>
    </source>
</evidence>
<evidence type="ECO:0000313" key="2">
    <source>
        <dbReference type="EMBL" id="MBL3657153.1"/>
    </source>
</evidence>
<dbReference type="Proteomes" id="UP000659388">
    <property type="component" value="Unassembled WGS sequence"/>
</dbReference>
<accession>A0A937FAZ0</accession>
<reference evidence="2" key="1">
    <citation type="submission" date="2021-01" db="EMBL/GenBank/DDBJ databases">
        <title>Fulvivirga kasyanovii gen. nov., sp nov., a novel member of the phylum Bacteroidetes isolated from seawater in a mussel farm.</title>
        <authorList>
            <person name="Zhao L.-H."/>
            <person name="Wang Z.-J."/>
        </authorList>
    </citation>
    <scope>NUCLEOTIDE SEQUENCE</scope>
    <source>
        <strain evidence="2">2943</strain>
    </source>
</reference>
<sequence length="204" mass="23640">MNNSSSDLEQLKAFFNSVAPLSDNVFAEVIKYVKKKAYEKGEAILSTGQIETRSNFVLKGVVIQSVFDEGIPITLNITSAGLAFNSLKSYLENVPSEETHEAITPVEVLYILKSDLEMLAKEHHEFCYFLFKLHEVILLDRENRMFLLQHRQPGKRLFLFMQNVERANYILADTPDKYVASYLNMTPQQYSKEKKKYYRHLDND</sequence>
<dbReference type="RefSeq" id="WP_202244946.1">
    <property type="nucleotide sequence ID" value="NZ_JAESIY010000007.1"/>
</dbReference>
<name>A0A937FAZ0_9BACT</name>
<dbReference type="AlphaFoldDB" id="A0A937FAZ0"/>
<keyword evidence="3" id="KW-1185">Reference proteome</keyword>